<dbReference type="Gene3D" id="1.10.10.10">
    <property type="entry name" value="Winged helix-like DNA-binding domain superfamily/Winged helix DNA-binding domain"/>
    <property type="match status" value="1"/>
</dbReference>
<gene>
    <name evidence="9" type="ORF">ACFOEN_08130</name>
</gene>
<dbReference type="PANTHER" id="PTHR43133:SF8">
    <property type="entry name" value="RNA POLYMERASE SIGMA FACTOR HI_1459-RELATED"/>
    <property type="match status" value="1"/>
</dbReference>
<evidence type="ECO:0000259" key="8">
    <source>
        <dbReference type="Pfam" id="PF08281"/>
    </source>
</evidence>
<evidence type="ECO:0000259" key="7">
    <source>
        <dbReference type="Pfam" id="PF04542"/>
    </source>
</evidence>
<evidence type="ECO:0000313" key="10">
    <source>
        <dbReference type="Proteomes" id="UP001595556"/>
    </source>
</evidence>
<organism evidence="9 10">
    <name type="scientific">Piscinibacterium candidicorallinum</name>
    <dbReference type="NCBI Taxonomy" id="1793872"/>
    <lineage>
        <taxon>Bacteria</taxon>
        <taxon>Pseudomonadati</taxon>
        <taxon>Pseudomonadota</taxon>
        <taxon>Betaproteobacteria</taxon>
        <taxon>Burkholderiales</taxon>
        <taxon>Piscinibacterium</taxon>
    </lineage>
</organism>
<evidence type="ECO:0000256" key="5">
    <source>
        <dbReference type="ARBA" id="ARBA00023163"/>
    </source>
</evidence>
<name>A0ABV7H6H1_9BURK</name>
<dbReference type="InterPro" id="IPR039425">
    <property type="entry name" value="RNA_pol_sigma-70-like"/>
</dbReference>
<evidence type="ECO:0000256" key="3">
    <source>
        <dbReference type="ARBA" id="ARBA00023082"/>
    </source>
</evidence>
<evidence type="ECO:0000256" key="2">
    <source>
        <dbReference type="ARBA" id="ARBA00023015"/>
    </source>
</evidence>
<dbReference type="Pfam" id="PF08281">
    <property type="entry name" value="Sigma70_r4_2"/>
    <property type="match status" value="1"/>
</dbReference>
<dbReference type="Gene3D" id="1.10.1740.10">
    <property type="match status" value="1"/>
</dbReference>
<dbReference type="InterPro" id="IPR036388">
    <property type="entry name" value="WH-like_DNA-bd_sf"/>
</dbReference>
<dbReference type="InterPro" id="IPR013325">
    <property type="entry name" value="RNA_pol_sigma_r2"/>
</dbReference>
<dbReference type="InterPro" id="IPR013249">
    <property type="entry name" value="RNA_pol_sigma70_r4_t2"/>
</dbReference>
<reference evidence="10" key="1">
    <citation type="journal article" date="2019" name="Int. J. Syst. Evol. Microbiol.">
        <title>The Global Catalogue of Microorganisms (GCM) 10K type strain sequencing project: providing services to taxonomists for standard genome sequencing and annotation.</title>
        <authorList>
            <consortium name="The Broad Institute Genomics Platform"/>
            <consortium name="The Broad Institute Genome Sequencing Center for Infectious Disease"/>
            <person name="Wu L."/>
            <person name="Ma J."/>
        </authorList>
    </citation>
    <scope>NUCLEOTIDE SEQUENCE [LARGE SCALE GENOMIC DNA]</scope>
    <source>
        <strain evidence="10">KCTC 52168</strain>
    </source>
</reference>
<keyword evidence="3" id="KW-0731">Sigma factor</keyword>
<keyword evidence="2" id="KW-0805">Transcription regulation</keyword>
<comment type="caution">
    <text evidence="9">The sequence shown here is derived from an EMBL/GenBank/DDBJ whole genome shotgun (WGS) entry which is preliminary data.</text>
</comment>
<evidence type="ECO:0000256" key="1">
    <source>
        <dbReference type="ARBA" id="ARBA00010641"/>
    </source>
</evidence>
<keyword evidence="10" id="KW-1185">Reference proteome</keyword>
<dbReference type="PANTHER" id="PTHR43133">
    <property type="entry name" value="RNA POLYMERASE ECF-TYPE SIGMA FACTO"/>
    <property type="match status" value="1"/>
</dbReference>
<proteinExistence type="inferred from homology"/>
<dbReference type="EMBL" id="JBHRTI010000004">
    <property type="protein sequence ID" value="MFC3147607.1"/>
    <property type="molecule type" value="Genomic_DNA"/>
</dbReference>
<feature type="region of interest" description="Disordered" evidence="6">
    <location>
        <begin position="93"/>
        <end position="112"/>
    </location>
</feature>
<dbReference type="NCBIfam" id="TIGR02937">
    <property type="entry name" value="sigma70-ECF"/>
    <property type="match status" value="1"/>
</dbReference>
<protein>
    <submittedName>
        <fullName evidence="9">RNA polymerase sigma factor</fullName>
    </submittedName>
</protein>
<accession>A0ABV7H6H1</accession>
<feature type="domain" description="RNA polymerase sigma factor 70 region 4 type 2" evidence="8">
    <location>
        <begin position="130"/>
        <end position="181"/>
    </location>
</feature>
<dbReference type="SUPFAM" id="SSF88659">
    <property type="entry name" value="Sigma3 and sigma4 domains of RNA polymerase sigma factors"/>
    <property type="match status" value="1"/>
</dbReference>
<dbReference type="Pfam" id="PF04542">
    <property type="entry name" value="Sigma70_r2"/>
    <property type="match status" value="1"/>
</dbReference>
<keyword evidence="5" id="KW-0804">Transcription</keyword>
<dbReference type="Proteomes" id="UP001595556">
    <property type="component" value="Unassembled WGS sequence"/>
</dbReference>
<sequence>MTHPSAHTDAAIAQRIAEGDRSALAQLYARESGPVYRYCLALCGNPSWAADAMQDAFLAFVSKPQGYDAARAPLAAYLAGIARHAVLAHLRHQDRETPTDDDSAAWDDSAAATAEHEPASLLITRQGVDALMRAIAALPVVFREAVILVELQERSYAEAAAIAGIELNTLRTRLHRGRARLAAMLAPAERPQQRTRPAAASSALAATQDPRALGVDLAHPSPTQEASS</sequence>
<evidence type="ECO:0000256" key="6">
    <source>
        <dbReference type="SAM" id="MobiDB-lite"/>
    </source>
</evidence>
<evidence type="ECO:0000256" key="4">
    <source>
        <dbReference type="ARBA" id="ARBA00023125"/>
    </source>
</evidence>
<dbReference type="InterPro" id="IPR013324">
    <property type="entry name" value="RNA_pol_sigma_r3/r4-like"/>
</dbReference>
<dbReference type="InterPro" id="IPR014284">
    <property type="entry name" value="RNA_pol_sigma-70_dom"/>
</dbReference>
<evidence type="ECO:0000313" key="9">
    <source>
        <dbReference type="EMBL" id="MFC3147607.1"/>
    </source>
</evidence>
<comment type="similarity">
    <text evidence="1">Belongs to the sigma-70 factor family. ECF subfamily.</text>
</comment>
<dbReference type="SUPFAM" id="SSF88946">
    <property type="entry name" value="Sigma2 domain of RNA polymerase sigma factors"/>
    <property type="match status" value="1"/>
</dbReference>
<dbReference type="InterPro" id="IPR007627">
    <property type="entry name" value="RNA_pol_sigma70_r2"/>
</dbReference>
<keyword evidence="4" id="KW-0238">DNA-binding</keyword>
<feature type="domain" description="RNA polymerase sigma-70 region 2" evidence="7">
    <location>
        <begin position="27"/>
        <end position="95"/>
    </location>
</feature>